<evidence type="ECO:0008006" key="4">
    <source>
        <dbReference type="Google" id="ProtNLM"/>
    </source>
</evidence>
<feature type="compositionally biased region" description="Polar residues" evidence="1">
    <location>
        <begin position="422"/>
        <end position="432"/>
    </location>
</feature>
<dbReference type="Proteomes" id="UP000812966">
    <property type="component" value="Unassembled WGS sequence"/>
</dbReference>
<dbReference type="GO" id="GO:0051293">
    <property type="term" value="P:establishment of spindle localization"/>
    <property type="evidence" value="ECO:0007669"/>
    <property type="project" value="TreeGrafter"/>
</dbReference>
<feature type="compositionally biased region" description="Polar residues" evidence="1">
    <location>
        <begin position="439"/>
        <end position="452"/>
    </location>
</feature>
<comment type="caution">
    <text evidence="2">The sequence shown here is derived from an EMBL/GenBank/DDBJ whole genome shotgun (WGS) entry which is preliminary data.</text>
</comment>
<evidence type="ECO:0000313" key="3">
    <source>
        <dbReference type="Proteomes" id="UP000812966"/>
    </source>
</evidence>
<dbReference type="PANTHER" id="PTHR37271">
    <property type="entry name" value="KARYOGAMY PROTEIN KAR9"/>
    <property type="match status" value="1"/>
</dbReference>
<dbReference type="OrthoDB" id="5559380at2759"/>
<dbReference type="EMBL" id="JABELV010000134">
    <property type="protein sequence ID" value="KAG7529832.1"/>
    <property type="molecule type" value="Genomic_DNA"/>
</dbReference>
<keyword evidence="3" id="KW-1185">Reference proteome</keyword>
<feature type="compositionally biased region" description="Low complexity" evidence="1">
    <location>
        <begin position="465"/>
        <end position="475"/>
    </location>
</feature>
<proteinExistence type="predicted"/>
<feature type="compositionally biased region" description="Polar residues" evidence="1">
    <location>
        <begin position="528"/>
        <end position="550"/>
    </location>
</feature>
<feature type="compositionally biased region" description="Polar residues" evidence="1">
    <location>
        <begin position="278"/>
        <end position="292"/>
    </location>
</feature>
<accession>A0A8K0JHF9</accession>
<feature type="region of interest" description="Disordered" evidence="1">
    <location>
        <begin position="525"/>
        <end position="607"/>
    </location>
</feature>
<feature type="compositionally biased region" description="Polar residues" evidence="1">
    <location>
        <begin position="318"/>
        <end position="345"/>
    </location>
</feature>
<evidence type="ECO:0000313" key="2">
    <source>
        <dbReference type="EMBL" id="KAG7529832.1"/>
    </source>
</evidence>
<dbReference type="GO" id="GO:0005816">
    <property type="term" value="C:spindle pole body"/>
    <property type="evidence" value="ECO:0007669"/>
    <property type="project" value="TreeGrafter"/>
</dbReference>
<dbReference type="Pfam" id="PF08580">
    <property type="entry name" value="KAR9"/>
    <property type="match status" value="1"/>
</dbReference>
<dbReference type="InterPro" id="IPR013889">
    <property type="entry name" value="Karyogamy_KAR9"/>
</dbReference>
<name>A0A8K0JHF9_9TREE</name>
<protein>
    <recommendedName>
        <fullName evidence="4">GAR domain-containing protein</fullName>
    </recommendedName>
</protein>
<feature type="region of interest" description="Disordered" evidence="1">
    <location>
        <begin position="276"/>
        <end position="487"/>
    </location>
</feature>
<dbReference type="GO" id="GO:0005938">
    <property type="term" value="C:cell cortex"/>
    <property type="evidence" value="ECO:0007669"/>
    <property type="project" value="TreeGrafter"/>
</dbReference>
<evidence type="ECO:0000256" key="1">
    <source>
        <dbReference type="SAM" id="MobiDB-lite"/>
    </source>
</evidence>
<dbReference type="PANTHER" id="PTHR37271:SF1">
    <property type="entry name" value="KARYOGAMY PROTEIN KAR9"/>
    <property type="match status" value="1"/>
</dbReference>
<gene>
    <name evidence="2" type="ORF">FFLO_05372</name>
</gene>
<dbReference type="GO" id="GO:0043332">
    <property type="term" value="C:mating projection tip"/>
    <property type="evidence" value="ECO:0007669"/>
    <property type="project" value="TreeGrafter"/>
</dbReference>
<sequence length="701" mass="77692">METLNQLTEALPVKSEVPPSASSLLNEVRNAVDKLSALQSCLFEIQEQRHGRAEATNLVQDTLKIDRSSLDRLVHNFDIDLEVFSRTIQSITEQVEALKGSIAYGGSREPSDHSLLQAELEDLQSDWADLVEADVRLRDELKEDSWLVLLRQTVDSANDMMVSMEKAITVVLQFVDIDLRSAHPARAEAAESALRSLDEKSKFYLPSIGKACAMSTRGLKNRLTTNGEALRRHTDLVDRWSRVQNELDSLAPKLRRLRLELQNAAKDDGSEFLIDDASNFSSPASHGGQMQSGRKAFQYGAGSPSQQSSTSQDRRPGQATSGQYSRLMSPSVQRTRQSTTASSANRTKHPEPTAQTPPATLFRRPSMAGSSGVDALQPRGSYTPSRSDSHQELPATPRSARQENRYEAPFGSRLSSMGLVRPSQTQEMTRTTYARPVSPATSIASSKSTLQRNGLRRSLIPVASPSPSFRRSTSRMGSSPPPVPTLPSQELIAEKEREVRLTQLRTMLQTPEPTLRARASQMPFYSGRRSTAGQTPQGPGSIAQSPSFNRRVSGEQGRHVSASSREAAPSAWKEQPRMRPGSAMSVRSRAGAATPLPTAQHHKAWIPNSRDPLDMELSVILSDIPHDVYVERLDPPLRKGQVHTGEWTAQYAFASGRHGRRVFPARLLELHKTRNNERVRKVMVRIDGLWRDVRLVLLEMA</sequence>
<dbReference type="GO" id="GO:0030473">
    <property type="term" value="P:nuclear migration along microtubule"/>
    <property type="evidence" value="ECO:0007669"/>
    <property type="project" value="TreeGrafter"/>
</dbReference>
<dbReference type="AlphaFoldDB" id="A0A8K0JHF9"/>
<organism evidence="2 3">
    <name type="scientific">Filobasidium floriforme</name>
    <dbReference type="NCBI Taxonomy" id="5210"/>
    <lineage>
        <taxon>Eukaryota</taxon>
        <taxon>Fungi</taxon>
        <taxon>Dikarya</taxon>
        <taxon>Basidiomycota</taxon>
        <taxon>Agaricomycotina</taxon>
        <taxon>Tremellomycetes</taxon>
        <taxon>Filobasidiales</taxon>
        <taxon>Filobasidiaceae</taxon>
        <taxon>Filobasidium</taxon>
    </lineage>
</organism>
<reference evidence="2" key="1">
    <citation type="submission" date="2020-04" db="EMBL/GenBank/DDBJ databases">
        <title>Analysis of mating type loci in Filobasidium floriforme.</title>
        <authorList>
            <person name="Nowrousian M."/>
        </authorList>
    </citation>
    <scope>NUCLEOTIDE SEQUENCE</scope>
    <source>
        <strain evidence="2">CBS 6242</strain>
    </source>
</reference>